<sequence length="901" mass="101468">MDLSIKDVTNPRYVVSLFSSLLFSSSCSMKLFHDPRLYNWVAHKMAAFTSPADRAHPQRVSFGSGVPSGADRPAAASGPEPREKARRRNRVIHSCLECRRRKMKCDRKNPCQNCCASLLRCVYVPTVNADAQFRQRLTEMKEAKDAIDDTFRGDQRKSPKGGPKRRRQPEESGSDDSNTSADDGYLEPTPLAVQDAAYADEADDDIEDLGFRIGRMRMGARIGGYYRPNIADEILLCLQQNPRGPPTPMMTSGTTEDLLRPGPYFTVPSTDYLFSQASSGKDLTRFLPPRTAADKLMECYWDAVHPVSRVVHRPSFTQRYETLWETIENGYPVPPSLAAIVYSILFSASVAMSQEQISELCQTSKQDMKDNLQLGTERALGRAQLLRASKFETLQAFTAYLLPICLNEISRAHSVLTGMLIRLAECMGLHRDPTEFGFSPVECHTRRLVWYQICYLDLKTSSAQGPRPFIHRDGYTTRLPLDVTSLRTHTKDSLPWNDLIFSMIRFECQEMHRQNIAFRNELDQKRIGLTKVISKVEAFRVEMDAKYGPYLNVASPSPMQRMTILVLKLFTSLFYINILNRYMTGVTYLIPDRLRQIVLTKGTDALEAAVELESATDLQKWAWYSSSWQDYHTALLLLLEVFLFPMRRESSRIWCCLDFIFADAISNLPPMDQKGVVPSIHEVIAYRDSKARYLLMMIVEYTRAYQNTKWLKTPIRYEDSMTVDPLRRDGDDSGSRKPFNYAHLEPGTDTSSRYASLAPSGVRSGHAEVQSGLFLPPTVTPIENGPGPDNEYLDTLGNIASTWGTTSGGISPWVQFGESGLDGDTGPVLHSGYGNYSTNTTPDGSSSTAPHELNGPSDDLNPQTLEVDWNLWDTIFPPQINDGHLDIPDDGFWSIGHGYHT</sequence>
<keyword evidence="6" id="KW-0539">Nucleus</keyword>
<dbReference type="GO" id="GO:0003677">
    <property type="term" value="F:DNA binding"/>
    <property type="evidence" value="ECO:0007669"/>
    <property type="project" value="UniProtKB-KW"/>
</dbReference>
<dbReference type="InterPro" id="IPR050613">
    <property type="entry name" value="Sec_Metabolite_Reg"/>
</dbReference>
<feature type="region of interest" description="Disordered" evidence="7">
    <location>
        <begin position="144"/>
        <end position="187"/>
    </location>
</feature>
<reference evidence="9 10" key="1">
    <citation type="submission" date="2015-08" db="EMBL/GenBank/DDBJ databases">
        <title>Genome sequencing of Penicillium nordicum.</title>
        <authorList>
            <person name="Nguyen H.D."/>
            <person name="Seifert K.A."/>
        </authorList>
    </citation>
    <scope>NUCLEOTIDE SEQUENCE [LARGE SCALE GENOMIC DNA]</scope>
    <source>
        <strain evidence="9 10">DAOMC 185683</strain>
    </source>
</reference>
<dbReference type="AlphaFoldDB" id="A0A0M8NST3"/>
<name>A0A0M8NST3_9EURO</name>
<dbReference type="GO" id="GO:0006351">
    <property type="term" value="P:DNA-templated transcription"/>
    <property type="evidence" value="ECO:0007669"/>
    <property type="project" value="InterPro"/>
</dbReference>
<dbReference type="SMART" id="SM00066">
    <property type="entry name" value="GAL4"/>
    <property type="match status" value="1"/>
</dbReference>
<dbReference type="EMBL" id="LHQQ01000431">
    <property type="protein sequence ID" value="KOS36557.1"/>
    <property type="molecule type" value="Genomic_DNA"/>
</dbReference>
<dbReference type="Gene3D" id="4.10.240.10">
    <property type="entry name" value="Zn(2)-C6 fungal-type DNA-binding domain"/>
    <property type="match status" value="1"/>
</dbReference>
<keyword evidence="5" id="KW-0804">Transcription</keyword>
<dbReference type="PROSITE" id="PS00463">
    <property type="entry name" value="ZN2_CY6_FUNGAL_1"/>
    <property type="match status" value="1"/>
</dbReference>
<dbReference type="GO" id="GO:0005634">
    <property type="term" value="C:nucleus"/>
    <property type="evidence" value="ECO:0007669"/>
    <property type="project" value="UniProtKB-SubCell"/>
</dbReference>
<evidence type="ECO:0000259" key="8">
    <source>
        <dbReference type="PROSITE" id="PS50048"/>
    </source>
</evidence>
<dbReference type="SMART" id="SM00906">
    <property type="entry name" value="Fungal_trans"/>
    <property type="match status" value="1"/>
</dbReference>
<feature type="compositionally biased region" description="Basic residues" evidence="7">
    <location>
        <begin position="158"/>
        <end position="167"/>
    </location>
</feature>
<comment type="caution">
    <text evidence="9">The sequence shown here is derived from an EMBL/GenBank/DDBJ whole genome shotgun (WGS) entry which is preliminary data.</text>
</comment>
<feature type="domain" description="Zn(2)-C6 fungal-type" evidence="8">
    <location>
        <begin position="94"/>
        <end position="123"/>
    </location>
</feature>
<dbReference type="PROSITE" id="PS50048">
    <property type="entry name" value="ZN2_CY6_FUNGAL_2"/>
    <property type="match status" value="1"/>
</dbReference>
<proteinExistence type="predicted"/>
<protein>
    <recommendedName>
        <fullName evidence="8">Zn(2)-C6 fungal-type domain-containing protein</fullName>
    </recommendedName>
</protein>
<dbReference type="SUPFAM" id="SSF57701">
    <property type="entry name" value="Zn2/Cys6 DNA-binding domain"/>
    <property type="match status" value="1"/>
</dbReference>
<keyword evidence="4" id="KW-0238">DNA-binding</keyword>
<feature type="compositionally biased region" description="Basic and acidic residues" evidence="7">
    <location>
        <begin position="723"/>
        <end position="735"/>
    </location>
</feature>
<evidence type="ECO:0000256" key="1">
    <source>
        <dbReference type="ARBA" id="ARBA00004123"/>
    </source>
</evidence>
<dbReference type="InterPro" id="IPR036864">
    <property type="entry name" value="Zn2-C6_fun-type_DNA-bd_sf"/>
</dbReference>
<evidence type="ECO:0000313" key="9">
    <source>
        <dbReference type="EMBL" id="KOS36557.1"/>
    </source>
</evidence>
<dbReference type="GO" id="GO:0008270">
    <property type="term" value="F:zinc ion binding"/>
    <property type="evidence" value="ECO:0007669"/>
    <property type="project" value="InterPro"/>
</dbReference>
<evidence type="ECO:0000256" key="3">
    <source>
        <dbReference type="ARBA" id="ARBA00023015"/>
    </source>
</evidence>
<feature type="compositionally biased region" description="Polar residues" evidence="7">
    <location>
        <begin position="834"/>
        <end position="849"/>
    </location>
</feature>
<dbReference type="STRING" id="229535.A0A0M8NST3"/>
<dbReference type="GO" id="GO:0000981">
    <property type="term" value="F:DNA-binding transcription factor activity, RNA polymerase II-specific"/>
    <property type="evidence" value="ECO:0007669"/>
    <property type="project" value="InterPro"/>
</dbReference>
<dbReference type="OrthoDB" id="424974at2759"/>
<organism evidence="9 10">
    <name type="scientific">Penicillium nordicum</name>
    <dbReference type="NCBI Taxonomy" id="229535"/>
    <lineage>
        <taxon>Eukaryota</taxon>
        <taxon>Fungi</taxon>
        <taxon>Dikarya</taxon>
        <taxon>Ascomycota</taxon>
        <taxon>Pezizomycotina</taxon>
        <taxon>Eurotiomycetes</taxon>
        <taxon>Eurotiomycetidae</taxon>
        <taxon>Eurotiales</taxon>
        <taxon>Aspergillaceae</taxon>
        <taxon>Penicillium</taxon>
    </lineage>
</organism>
<keyword evidence="3" id="KW-0805">Transcription regulation</keyword>
<evidence type="ECO:0000256" key="7">
    <source>
        <dbReference type="SAM" id="MobiDB-lite"/>
    </source>
</evidence>
<feature type="region of interest" description="Disordered" evidence="7">
    <location>
        <begin position="821"/>
        <end position="862"/>
    </location>
</feature>
<dbReference type="Pfam" id="PF04082">
    <property type="entry name" value="Fungal_trans"/>
    <property type="match status" value="1"/>
</dbReference>
<dbReference type="PANTHER" id="PTHR31001">
    <property type="entry name" value="UNCHARACTERIZED TRANSCRIPTIONAL REGULATORY PROTEIN"/>
    <property type="match status" value="1"/>
</dbReference>
<gene>
    <name evidence="9" type="ORF">ACN38_g12691</name>
</gene>
<accession>A0A0M8NST3</accession>
<evidence type="ECO:0000256" key="5">
    <source>
        <dbReference type="ARBA" id="ARBA00023163"/>
    </source>
</evidence>
<keyword evidence="10" id="KW-1185">Reference proteome</keyword>
<dbReference type="Pfam" id="PF00172">
    <property type="entry name" value="Zn_clus"/>
    <property type="match status" value="1"/>
</dbReference>
<dbReference type="InterPro" id="IPR001138">
    <property type="entry name" value="Zn2Cys6_DnaBD"/>
</dbReference>
<dbReference type="InterPro" id="IPR007219">
    <property type="entry name" value="XnlR_reg_dom"/>
</dbReference>
<evidence type="ECO:0000256" key="6">
    <source>
        <dbReference type="ARBA" id="ARBA00023242"/>
    </source>
</evidence>
<feature type="region of interest" description="Disordered" evidence="7">
    <location>
        <begin position="723"/>
        <end position="751"/>
    </location>
</feature>
<dbReference type="PROSITE" id="PS51257">
    <property type="entry name" value="PROKAR_LIPOPROTEIN"/>
    <property type="match status" value="1"/>
</dbReference>
<dbReference type="Proteomes" id="UP000037696">
    <property type="component" value="Unassembled WGS sequence"/>
</dbReference>
<keyword evidence="2" id="KW-0479">Metal-binding</keyword>
<comment type="subcellular location">
    <subcellularLocation>
        <location evidence="1">Nucleus</location>
    </subcellularLocation>
</comment>
<evidence type="ECO:0000256" key="2">
    <source>
        <dbReference type="ARBA" id="ARBA00022723"/>
    </source>
</evidence>
<dbReference type="CDD" id="cd00067">
    <property type="entry name" value="GAL4"/>
    <property type="match status" value="1"/>
</dbReference>
<evidence type="ECO:0000313" key="10">
    <source>
        <dbReference type="Proteomes" id="UP000037696"/>
    </source>
</evidence>
<dbReference type="CDD" id="cd12148">
    <property type="entry name" value="fungal_TF_MHR"/>
    <property type="match status" value="1"/>
</dbReference>
<feature type="region of interest" description="Disordered" evidence="7">
    <location>
        <begin position="57"/>
        <end position="86"/>
    </location>
</feature>
<feature type="compositionally biased region" description="Basic and acidic residues" evidence="7">
    <location>
        <begin position="144"/>
        <end position="157"/>
    </location>
</feature>
<dbReference type="PANTHER" id="PTHR31001:SF40">
    <property type="entry name" value="ZN(II)2CYS6 TRANSCRIPTION FACTOR (EUROFUNG)"/>
    <property type="match status" value="1"/>
</dbReference>
<evidence type="ECO:0000256" key="4">
    <source>
        <dbReference type="ARBA" id="ARBA00023125"/>
    </source>
</evidence>